<feature type="compositionally biased region" description="Low complexity" evidence="1">
    <location>
        <begin position="94"/>
        <end position="104"/>
    </location>
</feature>
<feature type="region of interest" description="Disordered" evidence="1">
    <location>
        <begin position="42"/>
        <end position="133"/>
    </location>
</feature>
<gene>
    <name evidence="3" type="ORF">SeLEV6574_g04750</name>
    <name evidence="2" type="ORF">SeLEV6574_g04755</name>
</gene>
<dbReference type="Proteomes" id="UP000320475">
    <property type="component" value="Unassembled WGS sequence"/>
</dbReference>
<evidence type="ECO:0000313" key="3">
    <source>
        <dbReference type="EMBL" id="TPX44026.1"/>
    </source>
</evidence>
<dbReference type="EMBL" id="QEAM01000201">
    <property type="protein sequence ID" value="TPX44021.1"/>
    <property type="molecule type" value="Genomic_DNA"/>
</dbReference>
<proteinExistence type="predicted"/>
<evidence type="ECO:0000313" key="2">
    <source>
        <dbReference type="EMBL" id="TPX44021.1"/>
    </source>
</evidence>
<reference evidence="3 4" key="1">
    <citation type="journal article" date="2019" name="Sci. Rep.">
        <title>Comparative genomics of chytrid fungi reveal insights into the obligate biotrophic and pathogenic lifestyle of Synchytrium endobioticum.</title>
        <authorList>
            <person name="van de Vossenberg B.T.L.H."/>
            <person name="Warris S."/>
            <person name="Nguyen H.D.T."/>
            <person name="van Gent-Pelzer M.P.E."/>
            <person name="Joly D.L."/>
            <person name="van de Geest H.C."/>
            <person name="Bonants P.J.M."/>
            <person name="Smith D.S."/>
            <person name="Levesque C.A."/>
            <person name="van der Lee T.A.J."/>
        </authorList>
    </citation>
    <scope>NUCLEOTIDE SEQUENCE [LARGE SCALE GENOMIC DNA]</scope>
    <source>
        <strain evidence="3 4">LEV6574</strain>
    </source>
</reference>
<accession>A0A507CXY5</accession>
<name>A0A507CXY5_9FUNG</name>
<comment type="caution">
    <text evidence="3">The sequence shown here is derived from an EMBL/GenBank/DDBJ whole genome shotgun (WGS) entry which is preliminary data.</text>
</comment>
<evidence type="ECO:0000256" key="1">
    <source>
        <dbReference type="SAM" id="MobiDB-lite"/>
    </source>
</evidence>
<evidence type="ECO:0000313" key="4">
    <source>
        <dbReference type="Proteomes" id="UP000320475"/>
    </source>
</evidence>
<dbReference type="VEuPathDB" id="FungiDB:SeMB42_g03796"/>
<feature type="compositionally biased region" description="Basic and acidic residues" evidence="1">
    <location>
        <begin position="42"/>
        <end position="57"/>
    </location>
</feature>
<sequence>MPVTTRSRMARAPRPRWVRTDGRLVRIDDERDAQLVEERQRHLADRIKAHGDQEAVHAGDAAGSRPRRRPRAGCVQRTNTSQNRSTTMKKRPATRTTTTRTRQTTPPPPPSPSPPPPPPQTPPLRLLPWEEPVEHPPPAFTVPDPTNLEFHYPDDDTDAGDAPYAYIQPDVEAYQRLPIDLRESTEIYVDRMGEILGPYASTEAKKLMASITKRCLTTEQPQGLQGLRDIVMGAAAVAVAYDDSSPDVLPDIAAITGFGIVMIGRLQKVVLRLIGYRV</sequence>
<feature type="compositionally biased region" description="Pro residues" evidence="1">
    <location>
        <begin position="105"/>
        <end position="122"/>
    </location>
</feature>
<protein>
    <submittedName>
        <fullName evidence="3">Uncharacterized protein</fullName>
    </submittedName>
</protein>
<dbReference type="AlphaFoldDB" id="A0A507CXY5"/>
<feature type="compositionally biased region" description="Polar residues" evidence="1">
    <location>
        <begin position="76"/>
        <end position="86"/>
    </location>
</feature>
<dbReference type="EMBL" id="QEAM01000201">
    <property type="protein sequence ID" value="TPX44026.1"/>
    <property type="molecule type" value="Genomic_DNA"/>
</dbReference>
<organism evidence="3 4">
    <name type="scientific">Synchytrium endobioticum</name>
    <dbReference type="NCBI Taxonomy" id="286115"/>
    <lineage>
        <taxon>Eukaryota</taxon>
        <taxon>Fungi</taxon>
        <taxon>Fungi incertae sedis</taxon>
        <taxon>Chytridiomycota</taxon>
        <taxon>Chytridiomycota incertae sedis</taxon>
        <taxon>Chytridiomycetes</taxon>
        <taxon>Synchytriales</taxon>
        <taxon>Synchytriaceae</taxon>
        <taxon>Synchytrium</taxon>
    </lineage>
</organism>